<evidence type="ECO:0000313" key="2">
    <source>
        <dbReference type="Proteomes" id="UP001596328"/>
    </source>
</evidence>
<dbReference type="GO" id="GO:0016491">
    <property type="term" value="F:oxidoreductase activity"/>
    <property type="evidence" value="ECO:0007669"/>
    <property type="project" value="UniProtKB-KW"/>
</dbReference>
<comment type="caution">
    <text evidence="1">The sequence shown here is derived from an EMBL/GenBank/DDBJ whole genome shotgun (WGS) entry which is preliminary data.</text>
</comment>
<dbReference type="InterPro" id="IPR036188">
    <property type="entry name" value="FAD/NAD-bd_sf"/>
</dbReference>
<proteinExistence type="predicted"/>
<dbReference type="EMBL" id="JBHSWU010001466">
    <property type="protein sequence ID" value="MFC6726870.1"/>
    <property type="molecule type" value="Genomic_DNA"/>
</dbReference>
<dbReference type="Proteomes" id="UP001596328">
    <property type="component" value="Unassembled WGS sequence"/>
</dbReference>
<dbReference type="PANTHER" id="PTHR42685">
    <property type="entry name" value="GERANYLGERANYL DIPHOSPHATE REDUCTASE"/>
    <property type="match status" value="1"/>
</dbReference>
<evidence type="ECO:0000313" key="1">
    <source>
        <dbReference type="EMBL" id="MFC6726870.1"/>
    </source>
</evidence>
<sequence>AAGHVNPTTGGGIPGAAKSAHWAVKRAVEAISEGDTSESALWSYNRDVMTDFGKKFAGIDLYNVWGTAHDVEELTDVVTAVPGQQLADALGRGTGSSMGLGLKLKTAVETFGHRETLGELYRVQRKAAELRDHYDRYPASPEAFEAWKEVRDGIMDDVYAITGADPKY</sequence>
<dbReference type="AlphaFoldDB" id="A0ABD5S5M0"/>
<reference evidence="1 2" key="1">
    <citation type="journal article" date="2019" name="Int. J. Syst. Evol. Microbiol.">
        <title>The Global Catalogue of Microorganisms (GCM) 10K type strain sequencing project: providing services to taxonomists for standard genome sequencing and annotation.</title>
        <authorList>
            <consortium name="The Broad Institute Genomics Platform"/>
            <consortium name="The Broad Institute Genome Sequencing Center for Infectious Disease"/>
            <person name="Wu L."/>
            <person name="Ma J."/>
        </authorList>
    </citation>
    <scope>NUCLEOTIDE SEQUENCE [LARGE SCALE GENOMIC DNA]</scope>
    <source>
        <strain evidence="1 2">NBRC 111368</strain>
    </source>
</reference>
<accession>A0ABD5S5M0</accession>
<dbReference type="PANTHER" id="PTHR42685:SF18">
    <property type="entry name" value="DIGERANYLGERANYLGLYCEROPHOSPHOLIPID REDUCTASE"/>
    <property type="match status" value="1"/>
</dbReference>
<keyword evidence="2" id="KW-1185">Reference proteome</keyword>
<protein>
    <submittedName>
        <fullName evidence="1">NAD(P)/FAD-dependent oxidoreductase</fullName>
        <ecNumber evidence="1">1.-.-.-</ecNumber>
    </submittedName>
</protein>
<feature type="non-terminal residue" evidence="1">
    <location>
        <position position="1"/>
    </location>
</feature>
<dbReference type="InterPro" id="IPR050407">
    <property type="entry name" value="Geranylgeranyl_reductase"/>
</dbReference>
<keyword evidence="1" id="KW-0560">Oxidoreductase</keyword>
<dbReference type="EC" id="1.-.-.-" evidence="1"/>
<organism evidence="1 2">
    <name type="scientific">Halobium palmae</name>
    <dbReference type="NCBI Taxonomy" id="1776492"/>
    <lineage>
        <taxon>Archaea</taxon>
        <taxon>Methanobacteriati</taxon>
        <taxon>Methanobacteriota</taxon>
        <taxon>Stenosarchaea group</taxon>
        <taxon>Halobacteria</taxon>
        <taxon>Halobacteriales</taxon>
        <taxon>Haloferacaceae</taxon>
        <taxon>Halobium</taxon>
    </lineage>
</organism>
<gene>
    <name evidence="1" type="ORF">ACFQE1_21335</name>
</gene>
<name>A0ABD5S5M0_9EURY</name>
<dbReference type="Gene3D" id="3.50.50.60">
    <property type="entry name" value="FAD/NAD(P)-binding domain"/>
    <property type="match status" value="1"/>
</dbReference>